<reference evidence="4 5" key="1">
    <citation type="submission" date="2020-08" db="EMBL/GenBank/DDBJ databases">
        <title>Sequencing the genomes of 1000 actinobacteria strains.</title>
        <authorList>
            <person name="Klenk H.-P."/>
        </authorList>
    </citation>
    <scope>NUCLEOTIDE SEQUENCE [LARGE SCALE GENOMIC DNA]</scope>
    <source>
        <strain evidence="4 5">DSM 44230</strain>
    </source>
</reference>
<dbReference type="RefSeq" id="WP_185000936.1">
    <property type="nucleotide sequence ID" value="NZ_BAAAUI010000018.1"/>
</dbReference>
<protein>
    <recommendedName>
        <fullName evidence="3">Septum formation-related domain-containing protein</fullName>
    </recommendedName>
</protein>
<dbReference type="Pfam" id="PF13845">
    <property type="entry name" value="Septum_form"/>
    <property type="match status" value="1"/>
</dbReference>
<evidence type="ECO:0000313" key="5">
    <source>
        <dbReference type="Proteomes" id="UP000533598"/>
    </source>
</evidence>
<evidence type="ECO:0000259" key="3">
    <source>
        <dbReference type="Pfam" id="PF13845"/>
    </source>
</evidence>
<evidence type="ECO:0000313" key="4">
    <source>
        <dbReference type="EMBL" id="MBB4674868.1"/>
    </source>
</evidence>
<dbReference type="InterPro" id="IPR026004">
    <property type="entry name" value="Septum_form"/>
</dbReference>
<feature type="region of interest" description="Disordered" evidence="1">
    <location>
        <begin position="25"/>
        <end position="46"/>
    </location>
</feature>
<organism evidence="4 5">
    <name type="scientific">Crossiella cryophila</name>
    <dbReference type="NCBI Taxonomy" id="43355"/>
    <lineage>
        <taxon>Bacteria</taxon>
        <taxon>Bacillati</taxon>
        <taxon>Actinomycetota</taxon>
        <taxon>Actinomycetes</taxon>
        <taxon>Pseudonocardiales</taxon>
        <taxon>Pseudonocardiaceae</taxon>
        <taxon>Crossiella</taxon>
    </lineage>
</organism>
<keyword evidence="2" id="KW-0732">Signal</keyword>
<sequence length="291" mass="30725">MRKAAILLALSALLAASCTAGPATVPGEPTTASTGQSTPVRPSGVLTAPPEEKLPGVGECFDSKVLGKVACTRAHDAEVTWLETLPQHLPKAYPDDATLLANSIPRCTEKLTEYMGSEAAPASRLRVAAIWPDKSLWAKGQHYVICTVVEVGPDGAPVSRTGSLKGALQKDFWAYQLCTAGSPSKAETLVGVPCDQPHVGEALPAVKNLGKSTDKMPSAEQLHASMDKHCKQVVIDYLLALDGRPDVATSWRVPSERDWSEGYTVGTCFAETNKPVSKTVRGIGGQAELPA</sequence>
<dbReference type="EMBL" id="JACHMH010000001">
    <property type="protein sequence ID" value="MBB4674868.1"/>
    <property type="molecule type" value="Genomic_DNA"/>
</dbReference>
<gene>
    <name evidence="4" type="ORF">HNR67_000986</name>
</gene>
<feature type="compositionally biased region" description="Polar residues" evidence="1">
    <location>
        <begin position="30"/>
        <end position="40"/>
    </location>
</feature>
<name>A0A7W7C7V5_9PSEU</name>
<feature type="chain" id="PRO_5038361519" description="Septum formation-related domain-containing protein" evidence="2">
    <location>
        <begin position="21"/>
        <end position="291"/>
    </location>
</feature>
<feature type="signal peptide" evidence="2">
    <location>
        <begin position="1"/>
        <end position="20"/>
    </location>
</feature>
<evidence type="ECO:0000256" key="2">
    <source>
        <dbReference type="SAM" id="SignalP"/>
    </source>
</evidence>
<comment type="caution">
    <text evidence="4">The sequence shown here is derived from an EMBL/GenBank/DDBJ whole genome shotgun (WGS) entry which is preliminary data.</text>
</comment>
<evidence type="ECO:0000256" key="1">
    <source>
        <dbReference type="SAM" id="MobiDB-lite"/>
    </source>
</evidence>
<dbReference type="PROSITE" id="PS51257">
    <property type="entry name" value="PROKAR_LIPOPROTEIN"/>
    <property type="match status" value="1"/>
</dbReference>
<dbReference type="AlphaFoldDB" id="A0A7W7C7V5"/>
<dbReference type="Proteomes" id="UP000533598">
    <property type="component" value="Unassembled WGS sequence"/>
</dbReference>
<proteinExistence type="predicted"/>
<keyword evidence="5" id="KW-1185">Reference proteome</keyword>
<accession>A0A7W7C7V5</accession>
<feature type="domain" description="Septum formation-related" evidence="3">
    <location>
        <begin position="64"/>
        <end position="268"/>
    </location>
</feature>